<dbReference type="InterPro" id="IPR025943">
    <property type="entry name" value="Sigma_54_int_dom_ATP-bd_2"/>
</dbReference>
<dbReference type="PROSITE" id="PS50045">
    <property type="entry name" value="SIGMA54_INTERACT_4"/>
    <property type="match status" value="1"/>
</dbReference>
<dbReference type="CDD" id="cd00009">
    <property type="entry name" value="AAA"/>
    <property type="match status" value="1"/>
</dbReference>
<dbReference type="GO" id="GO:0005524">
    <property type="term" value="F:ATP binding"/>
    <property type="evidence" value="ECO:0007669"/>
    <property type="project" value="UniProtKB-KW"/>
</dbReference>
<keyword evidence="2" id="KW-0067">ATP-binding</keyword>
<dbReference type="PANTHER" id="PTHR32071">
    <property type="entry name" value="TRANSCRIPTIONAL REGULATORY PROTEIN"/>
    <property type="match status" value="1"/>
</dbReference>
<feature type="domain" description="Sigma-54 factor interaction" evidence="6">
    <location>
        <begin position="1"/>
        <end position="220"/>
    </location>
</feature>
<dbReference type="AlphaFoldDB" id="T1CE81"/>
<reference evidence="7" key="2">
    <citation type="journal article" date="2014" name="ISME J.">
        <title>Microbial stratification in low pH oxic and suboxic macroscopic growths along an acid mine drainage.</title>
        <authorList>
            <person name="Mendez-Garcia C."/>
            <person name="Mesa V."/>
            <person name="Sprenger R.R."/>
            <person name="Richter M."/>
            <person name="Diez M.S."/>
            <person name="Solano J."/>
            <person name="Bargiela R."/>
            <person name="Golyshina O.V."/>
            <person name="Manteca A."/>
            <person name="Ramos J.L."/>
            <person name="Gallego J.R."/>
            <person name="Llorente I."/>
            <person name="Martins Dos Santos V.A."/>
            <person name="Jensen O.N."/>
            <person name="Pelaez A.I."/>
            <person name="Sanchez J."/>
            <person name="Ferrer M."/>
        </authorList>
    </citation>
    <scope>NUCLEOTIDE SEQUENCE</scope>
</reference>
<evidence type="ECO:0000256" key="4">
    <source>
        <dbReference type="ARBA" id="ARBA00023125"/>
    </source>
</evidence>
<protein>
    <submittedName>
        <fullName evidence="7">Type 4 fimbriae expression regulatory protein PilR</fullName>
    </submittedName>
</protein>
<dbReference type="SMART" id="SM00382">
    <property type="entry name" value="AAA"/>
    <property type="match status" value="1"/>
</dbReference>
<evidence type="ECO:0000256" key="5">
    <source>
        <dbReference type="ARBA" id="ARBA00023163"/>
    </source>
</evidence>
<dbReference type="SUPFAM" id="SSF52540">
    <property type="entry name" value="P-loop containing nucleoside triphosphate hydrolases"/>
    <property type="match status" value="1"/>
</dbReference>
<accession>T1CE81</accession>
<dbReference type="GO" id="GO:0006355">
    <property type="term" value="P:regulation of DNA-templated transcription"/>
    <property type="evidence" value="ECO:0007669"/>
    <property type="project" value="InterPro"/>
</dbReference>
<sequence length="234" mass="25940">MRELIARVARSEAPVHISGESGTGKELVARLIHESGARREREFVAVNCGAIPTELMESEFFGHRRGSFTGAVADKKGLIQAAEGGTLFLDEVADLPLHMQVKLLRVVQEKTVRPVGESSEEKVDVRILSATHKSLTELVALSQFREDLFYRINVIELHVPALRERPEDIPDIAHAVLARLGRRLNGPTPRIADDALAMLERYSYPGNVRELENVLERALTLCLGGLITAEHIKL</sequence>
<dbReference type="Pfam" id="PF00158">
    <property type="entry name" value="Sigma54_activat"/>
    <property type="match status" value="1"/>
</dbReference>
<name>T1CE81_9ZZZZ</name>
<dbReference type="InterPro" id="IPR027417">
    <property type="entry name" value="P-loop_NTPase"/>
</dbReference>
<comment type="caution">
    <text evidence="7">The sequence shown here is derived from an EMBL/GenBank/DDBJ whole genome shotgun (WGS) entry which is preliminary data.</text>
</comment>
<keyword evidence="5" id="KW-0804">Transcription</keyword>
<keyword evidence="3" id="KW-0805">Transcription regulation</keyword>
<evidence type="ECO:0000256" key="3">
    <source>
        <dbReference type="ARBA" id="ARBA00023015"/>
    </source>
</evidence>
<dbReference type="Gene3D" id="1.10.8.60">
    <property type="match status" value="1"/>
</dbReference>
<dbReference type="InterPro" id="IPR058031">
    <property type="entry name" value="AAA_lid_NorR"/>
</dbReference>
<dbReference type="PROSITE" id="PS00676">
    <property type="entry name" value="SIGMA54_INTERACT_2"/>
    <property type="match status" value="1"/>
</dbReference>
<keyword evidence="4" id="KW-0238">DNA-binding</keyword>
<evidence type="ECO:0000256" key="1">
    <source>
        <dbReference type="ARBA" id="ARBA00022741"/>
    </source>
</evidence>
<evidence type="ECO:0000256" key="2">
    <source>
        <dbReference type="ARBA" id="ARBA00022840"/>
    </source>
</evidence>
<dbReference type="GO" id="GO:0003677">
    <property type="term" value="F:DNA binding"/>
    <property type="evidence" value="ECO:0007669"/>
    <property type="project" value="UniProtKB-KW"/>
</dbReference>
<reference evidence="7" key="1">
    <citation type="submission" date="2013-08" db="EMBL/GenBank/DDBJ databases">
        <authorList>
            <person name="Mendez C."/>
            <person name="Richter M."/>
            <person name="Ferrer M."/>
            <person name="Sanchez J."/>
        </authorList>
    </citation>
    <scope>NUCLEOTIDE SEQUENCE</scope>
</reference>
<dbReference type="PROSITE" id="PS00688">
    <property type="entry name" value="SIGMA54_INTERACT_3"/>
    <property type="match status" value="1"/>
</dbReference>
<evidence type="ECO:0000259" key="6">
    <source>
        <dbReference type="PROSITE" id="PS50045"/>
    </source>
</evidence>
<dbReference type="PANTHER" id="PTHR32071:SF100">
    <property type="entry name" value="RESPONSE REGULATOR PROTEIN PILR"/>
    <property type="match status" value="1"/>
</dbReference>
<dbReference type="EMBL" id="AUZX01006368">
    <property type="protein sequence ID" value="EQD64269.1"/>
    <property type="molecule type" value="Genomic_DNA"/>
</dbReference>
<organism evidence="7">
    <name type="scientific">mine drainage metagenome</name>
    <dbReference type="NCBI Taxonomy" id="410659"/>
    <lineage>
        <taxon>unclassified sequences</taxon>
        <taxon>metagenomes</taxon>
        <taxon>ecological metagenomes</taxon>
    </lineage>
</organism>
<dbReference type="InterPro" id="IPR003593">
    <property type="entry name" value="AAA+_ATPase"/>
</dbReference>
<gene>
    <name evidence="7" type="ORF">B1A_08945</name>
</gene>
<evidence type="ECO:0000313" key="7">
    <source>
        <dbReference type="EMBL" id="EQD64269.1"/>
    </source>
</evidence>
<feature type="non-terminal residue" evidence="7">
    <location>
        <position position="234"/>
    </location>
</feature>
<dbReference type="Gene3D" id="3.40.50.300">
    <property type="entry name" value="P-loop containing nucleotide triphosphate hydrolases"/>
    <property type="match status" value="1"/>
</dbReference>
<dbReference type="InterPro" id="IPR025944">
    <property type="entry name" value="Sigma_54_int_dom_CS"/>
</dbReference>
<dbReference type="FunFam" id="3.40.50.300:FF:000006">
    <property type="entry name" value="DNA-binding transcriptional regulator NtrC"/>
    <property type="match status" value="1"/>
</dbReference>
<dbReference type="InterPro" id="IPR002078">
    <property type="entry name" value="Sigma_54_int"/>
</dbReference>
<proteinExistence type="predicted"/>
<keyword evidence="1" id="KW-0547">Nucleotide-binding</keyword>
<dbReference type="Pfam" id="PF25601">
    <property type="entry name" value="AAA_lid_14"/>
    <property type="match status" value="1"/>
</dbReference>